<organism evidence="10 11">
    <name type="scientific">Endobacter medicaginis</name>
    <dbReference type="NCBI Taxonomy" id="1181271"/>
    <lineage>
        <taxon>Bacteria</taxon>
        <taxon>Pseudomonadati</taxon>
        <taxon>Pseudomonadota</taxon>
        <taxon>Alphaproteobacteria</taxon>
        <taxon>Acetobacterales</taxon>
        <taxon>Acetobacteraceae</taxon>
        <taxon>Endobacter</taxon>
    </lineage>
</organism>
<dbReference type="RefSeq" id="WP_183275220.1">
    <property type="nucleotide sequence ID" value="NZ_JACHXV010000007.1"/>
</dbReference>
<dbReference type="SMART" id="SM01003">
    <property type="entry name" value="AlaDh_PNT_N"/>
    <property type="match status" value="1"/>
</dbReference>
<name>A0A839UX20_9PROT</name>
<dbReference type="SUPFAM" id="SSF52283">
    <property type="entry name" value="Formate/glycerate dehydrogenase catalytic domain-like"/>
    <property type="match status" value="1"/>
</dbReference>
<dbReference type="Pfam" id="PF01262">
    <property type="entry name" value="AlaDh_PNT_C"/>
    <property type="match status" value="1"/>
</dbReference>
<dbReference type="GO" id="GO:0050661">
    <property type="term" value="F:NADP binding"/>
    <property type="evidence" value="ECO:0007669"/>
    <property type="project" value="TreeGrafter"/>
</dbReference>
<proteinExistence type="predicted"/>
<gene>
    <name evidence="10" type="ORF">FHR90_002167</name>
</gene>
<feature type="domain" description="Alanine dehydrogenase/pyridine nucleotide transhydrogenase NAD(H)-binding" evidence="8">
    <location>
        <begin position="147"/>
        <end position="311"/>
    </location>
</feature>
<keyword evidence="6" id="KW-0520">NAD</keyword>
<keyword evidence="3" id="KW-0547">Nucleotide-binding</keyword>
<dbReference type="Pfam" id="PF05222">
    <property type="entry name" value="AlaDh_PNT_N"/>
    <property type="match status" value="1"/>
</dbReference>
<keyword evidence="11" id="KW-1185">Reference proteome</keyword>
<dbReference type="GO" id="GO:0006740">
    <property type="term" value="P:NADPH regeneration"/>
    <property type="evidence" value="ECO:0007669"/>
    <property type="project" value="TreeGrafter"/>
</dbReference>
<comment type="function">
    <text evidence="1">The transhydrogenation between NADH and NADP is coupled to respiration and ATP hydrolysis and functions as a proton pump across the membrane.</text>
</comment>
<evidence type="ECO:0000256" key="3">
    <source>
        <dbReference type="ARBA" id="ARBA00022741"/>
    </source>
</evidence>
<dbReference type="InterPro" id="IPR036291">
    <property type="entry name" value="NAD(P)-bd_dom_sf"/>
</dbReference>
<dbReference type="Proteomes" id="UP000557688">
    <property type="component" value="Unassembled WGS sequence"/>
</dbReference>
<dbReference type="AlphaFoldDB" id="A0A839UX20"/>
<comment type="catalytic activity">
    <reaction evidence="7">
        <text>NAD(+) + NADPH + H(+)(in) = NADH + NADP(+) + H(+)(out)</text>
        <dbReference type="Rhea" id="RHEA:47992"/>
        <dbReference type="ChEBI" id="CHEBI:15378"/>
        <dbReference type="ChEBI" id="CHEBI:57540"/>
        <dbReference type="ChEBI" id="CHEBI:57783"/>
        <dbReference type="ChEBI" id="CHEBI:57945"/>
        <dbReference type="ChEBI" id="CHEBI:58349"/>
        <dbReference type="EC" id="7.1.1.1"/>
    </reaction>
</comment>
<dbReference type="PANTHER" id="PTHR10160:SF19">
    <property type="entry name" value="PROTON-TRANSLOCATING NAD(P)(+) TRANSHYDROGENASE"/>
    <property type="match status" value="1"/>
</dbReference>
<feature type="domain" description="Alanine dehydrogenase/pyridine nucleotide transhydrogenase N-terminal" evidence="9">
    <location>
        <begin position="11"/>
        <end position="138"/>
    </location>
</feature>
<dbReference type="InterPro" id="IPR007886">
    <property type="entry name" value="AlaDH/PNT_N"/>
</dbReference>
<evidence type="ECO:0000259" key="9">
    <source>
        <dbReference type="SMART" id="SM01003"/>
    </source>
</evidence>
<dbReference type="EC" id="7.1.1.1" evidence="2"/>
<evidence type="ECO:0000256" key="2">
    <source>
        <dbReference type="ARBA" id="ARBA00012943"/>
    </source>
</evidence>
<dbReference type="SUPFAM" id="SSF51735">
    <property type="entry name" value="NAD(P)-binding Rossmann-fold domains"/>
    <property type="match status" value="1"/>
</dbReference>
<evidence type="ECO:0000256" key="6">
    <source>
        <dbReference type="ARBA" id="ARBA00023027"/>
    </source>
</evidence>
<keyword evidence="5" id="KW-1278">Translocase</keyword>
<keyword evidence="4" id="KW-0521">NADP</keyword>
<dbReference type="Gene3D" id="3.40.50.720">
    <property type="entry name" value="NAD(P)-binding Rossmann-like Domain"/>
    <property type="match status" value="2"/>
</dbReference>
<dbReference type="GO" id="GO:0005886">
    <property type="term" value="C:plasma membrane"/>
    <property type="evidence" value="ECO:0007669"/>
    <property type="project" value="TreeGrafter"/>
</dbReference>
<sequence length="378" mass="38666">MSSPAHAVTVGVLRERVERERRVALVPNDVGKLATRMRVVVETGAGAQAGHDDAAYAAAGASVLPRADVLGGADIALAIRPLADLPREGCTLIGFGGHDPGYRARLEAHGVLHLALERMPRITRAQAMDALSSQASCAGYAAVLEGARHLDVMLPMLTTAAGIVRPAKMIALGAGVAGLQALATARRLGAQTWGFDVRAAAAEQVESLGAKFVGVETAPSAEAAGGYAVAQSDDEQVRLRRALAPHLDGMQLIVTTAQIPGRAAPLLVDDDMIARLAPGTVIVDLAAETGGNTSATRADEVVECGGVIILGPTDLPSRVARDASMLLSGNMRALLAHLVGSDGALRLDREDAILGPMIGAQALPAPAEAAAPPQPVAA</sequence>
<comment type="caution">
    <text evidence="10">The sequence shown here is derived from an EMBL/GenBank/DDBJ whole genome shotgun (WGS) entry which is preliminary data.</text>
</comment>
<accession>A0A839UX20</accession>
<reference evidence="10 11" key="1">
    <citation type="submission" date="2020-08" db="EMBL/GenBank/DDBJ databases">
        <title>Genomic Encyclopedia of Type Strains, Phase III (KMG-III): the genomes of soil and plant-associated and newly described type strains.</title>
        <authorList>
            <person name="Whitman W."/>
        </authorList>
    </citation>
    <scope>NUCLEOTIDE SEQUENCE [LARGE SCALE GENOMIC DNA]</scope>
    <source>
        <strain evidence="10 11">CECT 8088</strain>
    </source>
</reference>
<evidence type="ECO:0000313" key="10">
    <source>
        <dbReference type="EMBL" id="MBB3174326.1"/>
    </source>
</evidence>
<dbReference type="SMART" id="SM01002">
    <property type="entry name" value="AlaDh_PNT_C"/>
    <property type="match status" value="1"/>
</dbReference>
<dbReference type="GO" id="GO:0008750">
    <property type="term" value="F:proton-translocating NAD(P)+ transhydrogenase activity"/>
    <property type="evidence" value="ECO:0007669"/>
    <property type="project" value="UniProtKB-EC"/>
</dbReference>
<evidence type="ECO:0000256" key="4">
    <source>
        <dbReference type="ARBA" id="ARBA00022857"/>
    </source>
</evidence>
<keyword evidence="10" id="KW-0560">Oxidoreductase</keyword>
<dbReference type="PANTHER" id="PTHR10160">
    <property type="entry name" value="NAD(P) TRANSHYDROGENASE"/>
    <property type="match status" value="1"/>
</dbReference>
<dbReference type="EMBL" id="JACHXV010000007">
    <property type="protein sequence ID" value="MBB3174326.1"/>
    <property type="molecule type" value="Genomic_DNA"/>
</dbReference>
<evidence type="ECO:0000259" key="8">
    <source>
        <dbReference type="SMART" id="SM01002"/>
    </source>
</evidence>
<evidence type="ECO:0000256" key="7">
    <source>
        <dbReference type="ARBA" id="ARBA00048202"/>
    </source>
</evidence>
<evidence type="ECO:0000256" key="1">
    <source>
        <dbReference type="ARBA" id="ARBA00003943"/>
    </source>
</evidence>
<protein>
    <recommendedName>
        <fullName evidence="2">proton-translocating NAD(P)(+) transhydrogenase</fullName>
        <ecNumber evidence="2">7.1.1.1</ecNumber>
    </recommendedName>
</protein>
<evidence type="ECO:0000256" key="5">
    <source>
        <dbReference type="ARBA" id="ARBA00022967"/>
    </source>
</evidence>
<dbReference type="GO" id="GO:0016491">
    <property type="term" value="F:oxidoreductase activity"/>
    <property type="evidence" value="ECO:0007669"/>
    <property type="project" value="UniProtKB-KW"/>
</dbReference>
<dbReference type="InterPro" id="IPR007698">
    <property type="entry name" value="AlaDH/PNT_NAD(H)-bd"/>
</dbReference>
<evidence type="ECO:0000313" key="11">
    <source>
        <dbReference type="Proteomes" id="UP000557688"/>
    </source>
</evidence>